<evidence type="ECO:0000313" key="2">
    <source>
        <dbReference type="Proteomes" id="UP000605676"/>
    </source>
</evidence>
<protein>
    <recommendedName>
        <fullName evidence="3">RNA polymerase sigma-70 region 2 domain-containing protein</fullName>
    </recommendedName>
</protein>
<accession>A0ABS1HP04</accession>
<dbReference type="EMBL" id="JAENRR010000067">
    <property type="protein sequence ID" value="MBK3519428.1"/>
    <property type="molecule type" value="Genomic_DNA"/>
</dbReference>
<dbReference type="SUPFAM" id="SSF88946">
    <property type="entry name" value="Sigma2 domain of RNA polymerase sigma factors"/>
    <property type="match status" value="1"/>
</dbReference>
<proteinExistence type="predicted"/>
<gene>
    <name evidence="1" type="ORF">JIV24_18925</name>
</gene>
<dbReference type="InterPro" id="IPR013325">
    <property type="entry name" value="RNA_pol_sigma_r2"/>
</dbReference>
<dbReference type="Proteomes" id="UP000605676">
    <property type="component" value="Unassembled WGS sequence"/>
</dbReference>
<name>A0ABS1HP04_9BACT</name>
<organism evidence="1 2">
    <name type="scientific">Carboxylicivirga marina</name>
    <dbReference type="NCBI Taxonomy" id="2800988"/>
    <lineage>
        <taxon>Bacteria</taxon>
        <taxon>Pseudomonadati</taxon>
        <taxon>Bacteroidota</taxon>
        <taxon>Bacteroidia</taxon>
        <taxon>Marinilabiliales</taxon>
        <taxon>Marinilabiliaceae</taxon>
        <taxon>Carboxylicivirga</taxon>
    </lineage>
</organism>
<comment type="caution">
    <text evidence="1">The sequence shown here is derived from an EMBL/GenBank/DDBJ whole genome shotgun (WGS) entry which is preliminary data.</text>
</comment>
<keyword evidence="2" id="KW-1185">Reference proteome</keyword>
<evidence type="ECO:0008006" key="3">
    <source>
        <dbReference type="Google" id="ProtNLM"/>
    </source>
</evidence>
<dbReference type="Gene3D" id="1.10.1740.10">
    <property type="match status" value="1"/>
</dbReference>
<sequence>MNGIVDFHSFFPTTKCDYLMIGLSGLLLATGLFQMNNINDKIIINELRKGNKDVFQVVFHQYYPLLAKFAHRYVYESNVCEDLIQDVLTSL</sequence>
<evidence type="ECO:0000313" key="1">
    <source>
        <dbReference type="EMBL" id="MBK3519428.1"/>
    </source>
</evidence>
<reference evidence="1 2" key="1">
    <citation type="submission" date="2021-01" db="EMBL/GenBank/DDBJ databases">
        <title>Carboxyliciviraga sp.nov., isolated from coastal sediments.</title>
        <authorList>
            <person name="Lu D."/>
            <person name="Zhang T."/>
        </authorList>
    </citation>
    <scope>NUCLEOTIDE SEQUENCE [LARGE SCALE GENOMIC DNA]</scope>
    <source>
        <strain evidence="1 2">N1Y132</strain>
    </source>
</reference>
<dbReference type="RefSeq" id="WP_200466647.1">
    <property type="nucleotide sequence ID" value="NZ_JAENRR010000067.1"/>
</dbReference>